<protein>
    <submittedName>
        <fullName evidence="1">Uncharacterized protein</fullName>
    </submittedName>
</protein>
<evidence type="ECO:0000313" key="1">
    <source>
        <dbReference type="EMBL" id="GAA2152528.1"/>
    </source>
</evidence>
<dbReference type="EMBL" id="BAAANT010000035">
    <property type="protein sequence ID" value="GAA2152528.1"/>
    <property type="molecule type" value="Genomic_DNA"/>
</dbReference>
<dbReference type="Proteomes" id="UP001422759">
    <property type="component" value="Unassembled WGS sequence"/>
</dbReference>
<accession>A0ABN3A2E5</accession>
<sequence>MHRRGGQAGGLAQVRVAHPAVLKEQLDDALIEVLHNWPTYCPGHPVADQGWRAAPGAAAAEGARDGGMCRWNVAKDTPNASAHARPQGYDPATKGIAACGQVRRGPGPIRGGSHAYC</sequence>
<reference evidence="1 2" key="1">
    <citation type="journal article" date="2019" name="Int. J. Syst. Evol. Microbiol.">
        <title>The Global Catalogue of Microorganisms (GCM) 10K type strain sequencing project: providing services to taxonomists for standard genome sequencing and annotation.</title>
        <authorList>
            <consortium name="The Broad Institute Genomics Platform"/>
            <consortium name="The Broad Institute Genome Sequencing Center for Infectious Disease"/>
            <person name="Wu L."/>
            <person name="Ma J."/>
        </authorList>
    </citation>
    <scope>NUCLEOTIDE SEQUENCE [LARGE SCALE GENOMIC DNA]</scope>
    <source>
        <strain evidence="1 2">JCM 14560</strain>
    </source>
</reference>
<name>A0ABN3A2E5_9ACTN</name>
<proteinExistence type="predicted"/>
<keyword evidence="2" id="KW-1185">Reference proteome</keyword>
<comment type="caution">
    <text evidence="1">The sequence shown here is derived from an EMBL/GenBank/DDBJ whole genome shotgun (WGS) entry which is preliminary data.</text>
</comment>
<organism evidence="1 2">
    <name type="scientific">Kitasatospora kazusensis</name>
    <dbReference type="NCBI Taxonomy" id="407974"/>
    <lineage>
        <taxon>Bacteria</taxon>
        <taxon>Bacillati</taxon>
        <taxon>Actinomycetota</taxon>
        <taxon>Actinomycetes</taxon>
        <taxon>Kitasatosporales</taxon>
        <taxon>Streptomycetaceae</taxon>
        <taxon>Kitasatospora</taxon>
    </lineage>
</organism>
<gene>
    <name evidence="1" type="ORF">GCM10009760_49200</name>
</gene>
<evidence type="ECO:0000313" key="2">
    <source>
        <dbReference type="Proteomes" id="UP001422759"/>
    </source>
</evidence>